<dbReference type="EMBL" id="NBSK02000005">
    <property type="protein sequence ID" value="KAJ0204539.1"/>
    <property type="molecule type" value="Genomic_DNA"/>
</dbReference>
<gene>
    <name evidence="2" type="ORF">LSAT_V11C500251440</name>
</gene>
<evidence type="ECO:0000256" key="1">
    <source>
        <dbReference type="SAM" id="MobiDB-lite"/>
    </source>
</evidence>
<dbReference type="AlphaFoldDB" id="A0A9R1VFU9"/>
<proteinExistence type="predicted"/>
<dbReference type="InterPro" id="IPR021109">
    <property type="entry name" value="Peptidase_aspartic_dom_sf"/>
</dbReference>
<comment type="caution">
    <text evidence="2">The sequence shown here is derived from an EMBL/GenBank/DDBJ whole genome shotgun (WGS) entry which is preliminary data.</text>
</comment>
<protein>
    <submittedName>
        <fullName evidence="2">Uncharacterized protein</fullName>
    </submittedName>
</protein>
<feature type="region of interest" description="Disordered" evidence="1">
    <location>
        <begin position="38"/>
        <end position="64"/>
    </location>
</feature>
<reference evidence="2 3" key="1">
    <citation type="journal article" date="2017" name="Nat. Commun.">
        <title>Genome assembly with in vitro proximity ligation data and whole-genome triplication in lettuce.</title>
        <authorList>
            <person name="Reyes-Chin-Wo S."/>
            <person name="Wang Z."/>
            <person name="Yang X."/>
            <person name="Kozik A."/>
            <person name="Arikit S."/>
            <person name="Song C."/>
            <person name="Xia L."/>
            <person name="Froenicke L."/>
            <person name="Lavelle D.O."/>
            <person name="Truco M.J."/>
            <person name="Xia R."/>
            <person name="Zhu S."/>
            <person name="Xu C."/>
            <person name="Xu H."/>
            <person name="Xu X."/>
            <person name="Cox K."/>
            <person name="Korf I."/>
            <person name="Meyers B.C."/>
            <person name="Michelmore R.W."/>
        </authorList>
    </citation>
    <scope>NUCLEOTIDE SEQUENCE [LARGE SCALE GENOMIC DNA]</scope>
    <source>
        <strain evidence="3">cv. Salinas</strain>
        <tissue evidence="2">Seedlings</tissue>
    </source>
</reference>
<name>A0A9R1VFU9_LACSA</name>
<keyword evidence="3" id="KW-1185">Reference proteome</keyword>
<dbReference type="Gene3D" id="2.40.70.10">
    <property type="entry name" value="Acid Proteases"/>
    <property type="match status" value="1"/>
</dbReference>
<evidence type="ECO:0000313" key="3">
    <source>
        <dbReference type="Proteomes" id="UP000235145"/>
    </source>
</evidence>
<dbReference type="CDD" id="cd00303">
    <property type="entry name" value="retropepsin_like"/>
    <property type="match status" value="1"/>
</dbReference>
<feature type="compositionally biased region" description="Polar residues" evidence="1">
    <location>
        <begin position="46"/>
        <end position="57"/>
    </location>
</feature>
<sequence>MLDKIMEFITHTYQKADTNSKSIAAIEKQIAQLAEQIGKREDGKYPSTTTVNPSHTQRPGKEHQVNEVITLRSGKKVNNKVSAPTLDNDSDTEVIFDEKEEFEKGFISEKQKVVKGKDDSKVGDHGVELNTAPYPSALEKPTSFPFGKRGPKMEDMWDLFSQVKINIPLVKLIKEVPSYAKFLKDLCVQKRKLQAYLPKKIDLTEHASSIISNKLPPKIKDPEAPLISVTLGNINIKKALLDLGASVNIIPGNLFDQHDLGTLEQTDIILRLADKSTKIPRGILSNVIIKVEDFYYPVDFLVLDTKSTYKGSQPSIILGRPFLATINAQINYRTGAMDISFGNRKLRINIFNMFPNSPSDYECYRVDVVDDLVHQFTPKILHPDPLEFFLSNNRDGVLELDDIKMVKEAFENAIEQERPPWSYQVEKLPTSFSDPLKPSLEEPPTLELKTLPSHLKYSFLGSNENLPIIISSDLTGLQEEALVKVLSKYKGAIGWTIADLKGISPATCTHRIITEARAKPSRDAQRRLNPNL</sequence>
<dbReference type="SUPFAM" id="SSF50630">
    <property type="entry name" value="Acid proteases"/>
    <property type="match status" value="1"/>
</dbReference>
<dbReference type="PANTHER" id="PTHR33067">
    <property type="entry name" value="RNA-DIRECTED DNA POLYMERASE-RELATED"/>
    <property type="match status" value="1"/>
</dbReference>
<organism evidence="2 3">
    <name type="scientific">Lactuca sativa</name>
    <name type="common">Garden lettuce</name>
    <dbReference type="NCBI Taxonomy" id="4236"/>
    <lineage>
        <taxon>Eukaryota</taxon>
        <taxon>Viridiplantae</taxon>
        <taxon>Streptophyta</taxon>
        <taxon>Embryophyta</taxon>
        <taxon>Tracheophyta</taxon>
        <taxon>Spermatophyta</taxon>
        <taxon>Magnoliopsida</taxon>
        <taxon>eudicotyledons</taxon>
        <taxon>Gunneridae</taxon>
        <taxon>Pentapetalae</taxon>
        <taxon>asterids</taxon>
        <taxon>campanulids</taxon>
        <taxon>Asterales</taxon>
        <taxon>Asteraceae</taxon>
        <taxon>Cichorioideae</taxon>
        <taxon>Cichorieae</taxon>
        <taxon>Lactucinae</taxon>
        <taxon>Lactuca</taxon>
    </lineage>
</organism>
<dbReference type="PANTHER" id="PTHR33067:SF32">
    <property type="entry name" value="ASPARTIC PEPTIDASE DDI1-TYPE DOMAIN-CONTAINING PROTEIN"/>
    <property type="match status" value="1"/>
</dbReference>
<accession>A0A9R1VFU9</accession>
<evidence type="ECO:0000313" key="2">
    <source>
        <dbReference type="EMBL" id="KAJ0204539.1"/>
    </source>
</evidence>
<dbReference type="Proteomes" id="UP000235145">
    <property type="component" value="Unassembled WGS sequence"/>
</dbReference>